<evidence type="ECO:0000313" key="3">
    <source>
        <dbReference type="EMBL" id="CAG9785984.1"/>
    </source>
</evidence>
<proteinExistence type="predicted"/>
<reference evidence="3" key="2">
    <citation type="submission" date="2022-10" db="EMBL/GenBank/DDBJ databases">
        <authorList>
            <consortium name="ENA_rothamsted_submissions"/>
            <consortium name="culmorum"/>
            <person name="King R."/>
        </authorList>
    </citation>
    <scope>NUCLEOTIDE SEQUENCE</scope>
</reference>
<feature type="coiled-coil region" evidence="1">
    <location>
        <begin position="113"/>
        <end position="147"/>
    </location>
</feature>
<accession>A0A9N9QYK4</accession>
<dbReference type="InterPro" id="IPR057251">
    <property type="entry name" value="FP_C"/>
</dbReference>
<evidence type="ECO:0000256" key="1">
    <source>
        <dbReference type="SAM" id="Coils"/>
    </source>
</evidence>
<gene>
    <name evidence="3" type="ORF">DIATSA_LOCUS3977</name>
</gene>
<name>A0A9N9QYK4_9NEOP</name>
<dbReference type="Proteomes" id="UP001153714">
    <property type="component" value="Chromosome 15"/>
</dbReference>
<dbReference type="OrthoDB" id="7477775at2759"/>
<organism evidence="3 4">
    <name type="scientific">Diatraea saccharalis</name>
    <name type="common">sugarcane borer</name>
    <dbReference type="NCBI Taxonomy" id="40085"/>
    <lineage>
        <taxon>Eukaryota</taxon>
        <taxon>Metazoa</taxon>
        <taxon>Ecdysozoa</taxon>
        <taxon>Arthropoda</taxon>
        <taxon>Hexapoda</taxon>
        <taxon>Insecta</taxon>
        <taxon>Pterygota</taxon>
        <taxon>Neoptera</taxon>
        <taxon>Endopterygota</taxon>
        <taxon>Lepidoptera</taxon>
        <taxon>Glossata</taxon>
        <taxon>Ditrysia</taxon>
        <taxon>Pyraloidea</taxon>
        <taxon>Crambidae</taxon>
        <taxon>Crambinae</taxon>
        <taxon>Diatraea</taxon>
    </lineage>
</organism>
<reference evidence="3" key="1">
    <citation type="submission" date="2021-12" db="EMBL/GenBank/DDBJ databases">
        <authorList>
            <person name="King R."/>
        </authorList>
    </citation>
    <scope>NUCLEOTIDE SEQUENCE</scope>
</reference>
<dbReference type="InterPro" id="IPR011011">
    <property type="entry name" value="Znf_FYVE_PHD"/>
</dbReference>
<evidence type="ECO:0000259" key="2">
    <source>
        <dbReference type="Pfam" id="PF25298"/>
    </source>
</evidence>
<evidence type="ECO:0000313" key="4">
    <source>
        <dbReference type="Proteomes" id="UP001153714"/>
    </source>
</evidence>
<protein>
    <recommendedName>
        <fullName evidence="2">FP protein C-terminal domain-containing protein</fullName>
    </recommendedName>
</protein>
<keyword evidence="4" id="KW-1185">Reference proteome</keyword>
<dbReference type="EMBL" id="OU893346">
    <property type="protein sequence ID" value="CAG9785984.1"/>
    <property type="molecule type" value="Genomic_DNA"/>
</dbReference>
<dbReference type="AlphaFoldDB" id="A0A9N9QYK4"/>
<keyword evidence="1" id="KW-0175">Coiled coil</keyword>
<feature type="domain" description="FP protein C-terminal" evidence="2">
    <location>
        <begin position="289"/>
        <end position="341"/>
    </location>
</feature>
<sequence length="351" mass="40783">MSQTISCAGCLQLIVERRFLRCNICEQYYDLLCANVSEQRFFNTLTQEHRSRWKCPLCINADVVTTRRGAGVSVSPPDDNMDVSDIIVADDLNNATHNISLDTSLTKTLIEELRQFRKELSMTRMKVEELNETMSRFEDRIVVCEDRINGISSRIETLEKRLEDKHCSSDVESSLLTTVEQLKMELNERDQDLLLNDIEISCIPETKGESLQHVVMTVTRKLGVSKKLLVSHESAGQKTVRPRPIVVKFTRRVIRDQVLRASRVRRGATTEGIIPIIPPRRFYVNERLTRANRQMFRRAREVAGRLNWRYVWTRDGRVYARQRQGGDSPRHRLRTEADICRVFGIRYCSFF</sequence>
<dbReference type="Pfam" id="PF25298">
    <property type="entry name" value="Baculo_FP_2nd"/>
    <property type="match status" value="1"/>
</dbReference>
<dbReference type="SUPFAM" id="SSF57903">
    <property type="entry name" value="FYVE/PHD zinc finger"/>
    <property type="match status" value="1"/>
</dbReference>